<accession>A0AAW0G345</accession>
<dbReference type="Proteomes" id="UP001385951">
    <property type="component" value="Unassembled WGS sequence"/>
</dbReference>
<comment type="caution">
    <text evidence="1">The sequence shown here is derived from an EMBL/GenBank/DDBJ whole genome shotgun (WGS) entry which is preliminary data.</text>
</comment>
<proteinExistence type="predicted"/>
<sequence>MSIANCMLQPRNLCKIDWWKTNPSGNKEDFMVHWKSLPEGDKKAWQKCTLREKKWYVPGTEAAQ</sequence>
<keyword evidence="2" id="KW-1185">Reference proteome</keyword>
<protein>
    <submittedName>
        <fullName evidence="1">Uncharacterized protein</fullName>
    </submittedName>
</protein>
<evidence type="ECO:0000313" key="2">
    <source>
        <dbReference type="Proteomes" id="UP001385951"/>
    </source>
</evidence>
<gene>
    <name evidence="1" type="ORF">QCA50_012672</name>
</gene>
<evidence type="ECO:0000313" key="1">
    <source>
        <dbReference type="EMBL" id="KAK7684348.1"/>
    </source>
</evidence>
<dbReference type="AlphaFoldDB" id="A0AAW0G345"/>
<name>A0AAW0G345_9APHY</name>
<dbReference type="EMBL" id="JASBNA010000026">
    <property type="protein sequence ID" value="KAK7684348.1"/>
    <property type="molecule type" value="Genomic_DNA"/>
</dbReference>
<organism evidence="1 2">
    <name type="scientific">Cerrena zonata</name>
    <dbReference type="NCBI Taxonomy" id="2478898"/>
    <lineage>
        <taxon>Eukaryota</taxon>
        <taxon>Fungi</taxon>
        <taxon>Dikarya</taxon>
        <taxon>Basidiomycota</taxon>
        <taxon>Agaricomycotina</taxon>
        <taxon>Agaricomycetes</taxon>
        <taxon>Polyporales</taxon>
        <taxon>Cerrenaceae</taxon>
        <taxon>Cerrena</taxon>
    </lineage>
</organism>
<reference evidence="1 2" key="1">
    <citation type="submission" date="2022-09" db="EMBL/GenBank/DDBJ databases">
        <authorList>
            <person name="Palmer J.M."/>
        </authorList>
    </citation>
    <scope>NUCLEOTIDE SEQUENCE [LARGE SCALE GENOMIC DNA]</scope>
    <source>
        <strain evidence="1 2">DSM 7382</strain>
    </source>
</reference>